<dbReference type="FunFam" id="1.25.40.10:FF:000008">
    <property type="entry name" value="Peptidylprolyl isomerase"/>
    <property type="match status" value="1"/>
</dbReference>
<proteinExistence type="predicted"/>
<dbReference type="Gene3D" id="3.10.50.40">
    <property type="match status" value="2"/>
</dbReference>
<keyword evidence="9" id="KW-0175">Coiled coil</keyword>
<evidence type="ECO:0000256" key="5">
    <source>
        <dbReference type="ARBA" id="ARBA00023110"/>
    </source>
</evidence>
<dbReference type="Gene3D" id="1.25.40.10">
    <property type="entry name" value="Tetratricopeptide repeat domain"/>
    <property type="match status" value="1"/>
</dbReference>
<dbReference type="SUPFAM" id="SSF48452">
    <property type="entry name" value="TPR-like"/>
    <property type="match status" value="1"/>
</dbReference>
<keyword evidence="5 7" id="KW-0697">Rotamase</keyword>
<dbReference type="GO" id="GO:0003755">
    <property type="term" value="F:peptidyl-prolyl cis-trans isomerase activity"/>
    <property type="evidence" value="ECO:0007669"/>
    <property type="project" value="UniProtKB-KW"/>
</dbReference>
<evidence type="ECO:0000313" key="12">
    <source>
        <dbReference type="EMBL" id="GFQ93222.1"/>
    </source>
</evidence>
<feature type="repeat" description="TPR" evidence="8">
    <location>
        <begin position="313"/>
        <end position="346"/>
    </location>
</feature>
<dbReference type="EC" id="5.2.1.8" evidence="2 7"/>
<name>A0A8X6G1A3_TRICU</name>
<evidence type="ECO:0000256" key="4">
    <source>
        <dbReference type="ARBA" id="ARBA00022803"/>
    </source>
</evidence>
<evidence type="ECO:0000259" key="11">
    <source>
        <dbReference type="PROSITE" id="PS50059"/>
    </source>
</evidence>
<reference evidence="12" key="1">
    <citation type="submission" date="2020-07" db="EMBL/GenBank/DDBJ databases">
        <title>Multicomponent nature underlies the extraordinary mechanical properties of spider dragline silk.</title>
        <authorList>
            <person name="Kono N."/>
            <person name="Nakamura H."/>
            <person name="Mori M."/>
            <person name="Yoshida Y."/>
            <person name="Ohtoshi R."/>
            <person name="Malay A.D."/>
            <person name="Moran D.A.P."/>
            <person name="Tomita M."/>
            <person name="Numata K."/>
            <person name="Arakawa K."/>
        </authorList>
    </citation>
    <scope>NUCLEOTIDE SEQUENCE</scope>
</reference>
<evidence type="ECO:0000256" key="7">
    <source>
        <dbReference type="PROSITE-ProRule" id="PRU00277"/>
    </source>
</evidence>
<dbReference type="SUPFAM" id="SSF54534">
    <property type="entry name" value="FKBP-like"/>
    <property type="match status" value="2"/>
</dbReference>
<feature type="region of interest" description="Disordered" evidence="10">
    <location>
        <begin position="416"/>
        <end position="455"/>
    </location>
</feature>
<evidence type="ECO:0000256" key="3">
    <source>
        <dbReference type="ARBA" id="ARBA00022737"/>
    </source>
</evidence>
<keyword evidence="4 8" id="KW-0802">TPR repeat</keyword>
<dbReference type="InterPro" id="IPR001179">
    <property type="entry name" value="PPIase_FKBP_dom"/>
</dbReference>
<dbReference type="Pfam" id="PF00254">
    <property type="entry name" value="FKBP_C"/>
    <property type="match status" value="2"/>
</dbReference>
<dbReference type="InterPro" id="IPR019734">
    <property type="entry name" value="TPR_rpt"/>
</dbReference>
<dbReference type="PANTHER" id="PTHR46512:SF9">
    <property type="entry name" value="PEPTIDYLPROLYL ISOMERASE"/>
    <property type="match status" value="1"/>
</dbReference>
<dbReference type="InterPro" id="IPR046357">
    <property type="entry name" value="PPIase_dom_sf"/>
</dbReference>
<gene>
    <name evidence="12" type="primary">FKBP4</name>
    <name evidence="12" type="ORF">TNCT_296361</name>
</gene>
<dbReference type="PROSITE" id="PS50059">
    <property type="entry name" value="FKBP_PPIASE"/>
    <property type="match status" value="2"/>
</dbReference>
<dbReference type="EMBL" id="BMAO01024140">
    <property type="protein sequence ID" value="GFQ93222.1"/>
    <property type="molecule type" value="Genomic_DNA"/>
</dbReference>
<dbReference type="InterPro" id="IPR050754">
    <property type="entry name" value="FKBP4/5/8-like"/>
</dbReference>
<comment type="catalytic activity">
    <reaction evidence="1 7">
        <text>[protein]-peptidylproline (omega=180) = [protein]-peptidylproline (omega=0)</text>
        <dbReference type="Rhea" id="RHEA:16237"/>
        <dbReference type="Rhea" id="RHEA-COMP:10747"/>
        <dbReference type="Rhea" id="RHEA-COMP:10748"/>
        <dbReference type="ChEBI" id="CHEBI:83833"/>
        <dbReference type="ChEBI" id="CHEBI:83834"/>
        <dbReference type="EC" id="5.2.1.8"/>
    </reaction>
</comment>
<keyword evidence="13" id="KW-1185">Reference proteome</keyword>
<dbReference type="FunFam" id="3.10.50.40:FF:000025">
    <property type="entry name" value="Peptidylprolyl isomerase"/>
    <property type="match status" value="1"/>
</dbReference>
<dbReference type="PANTHER" id="PTHR46512">
    <property type="entry name" value="PEPTIDYLPROLYL ISOMERASE"/>
    <property type="match status" value="1"/>
</dbReference>
<comment type="caution">
    <text evidence="12">The sequence shown here is derived from an EMBL/GenBank/DDBJ whole genome shotgun (WGS) entry which is preliminary data.</text>
</comment>
<evidence type="ECO:0000256" key="6">
    <source>
        <dbReference type="ARBA" id="ARBA00023235"/>
    </source>
</evidence>
<feature type="domain" description="PPIase FKBP-type" evidence="11">
    <location>
        <begin position="159"/>
        <end position="245"/>
    </location>
</feature>
<dbReference type="InterPro" id="IPR011990">
    <property type="entry name" value="TPR-like_helical_dom_sf"/>
</dbReference>
<evidence type="ECO:0000256" key="8">
    <source>
        <dbReference type="PROSITE-ProRule" id="PRU00339"/>
    </source>
</evidence>
<feature type="coiled-coil region" evidence="9">
    <location>
        <begin position="380"/>
        <end position="415"/>
    </location>
</feature>
<accession>A0A8X6G1A3</accession>
<dbReference type="OrthoDB" id="433738at2759"/>
<keyword evidence="3" id="KW-0677">Repeat</keyword>
<dbReference type="SMART" id="SM00028">
    <property type="entry name" value="TPR"/>
    <property type="match status" value="3"/>
</dbReference>
<dbReference type="Pfam" id="PF13181">
    <property type="entry name" value="TPR_8"/>
    <property type="match status" value="2"/>
</dbReference>
<dbReference type="Proteomes" id="UP000887116">
    <property type="component" value="Unassembled WGS sequence"/>
</dbReference>
<evidence type="ECO:0000256" key="10">
    <source>
        <dbReference type="SAM" id="MobiDB-lite"/>
    </source>
</evidence>
<evidence type="ECO:0000256" key="9">
    <source>
        <dbReference type="SAM" id="Coils"/>
    </source>
</evidence>
<dbReference type="AlphaFoldDB" id="A0A8X6G1A3"/>
<dbReference type="Pfam" id="PF00515">
    <property type="entry name" value="TPR_1"/>
    <property type="match status" value="1"/>
</dbReference>
<feature type="domain" description="PPIase FKBP-type" evidence="11">
    <location>
        <begin position="42"/>
        <end position="130"/>
    </location>
</feature>
<feature type="repeat" description="TPR" evidence="8">
    <location>
        <begin position="262"/>
        <end position="295"/>
    </location>
</feature>
<sequence>METDQQLYTPGPNAVDITDAQDKGVLKEIITPGEGNDTPCKGNRVSVHYTGKLMDGTKFDSSVDRGEMFEFTLGKGEVIKAWDIGVATMKKGEKCILVCHPDYAYGSKGSPPKIPENATLVFEVELFSWEMEDLSSSKDKGILRSIMKEGEGYISPGEGANVEVHLVGRYDGKQFEERDVKFELGDGGEVGIVDGLEIALKKFKKGEKSKIILSPKYAFGSDGNAELNIPPNATVEYEVTLKSFEKEKENWNMSYEEKLEESEIIKTKGTNYFQKGKFEKAASFYQKVITYLQYETETETEESNKEKRNALLLAGYLNLAACYLKLERYGDVIENCEKALEIEPKNPKGFFRRGKAYLALQEYEKAKDNFMKVLEYDSSNKAAQRTINVCKQNLKKQLEKEKKMYQNIFKKLAEENDIEPDSSSATVDSQNEENDAKMKIENDDEKQAAGETVSV</sequence>
<feature type="repeat" description="TPR" evidence="8">
    <location>
        <begin position="347"/>
        <end position="380"/>
    </location>
</feature>
<evidence type="ECO:0000313" key="13">
    <source>
        <dbReference type="Proteomes" id="UP000887116"/>
    </source>
</evidence>
<organism evidence="12 13">
    <name type="scientific">Trichonephila clavata</name>
    <name type="common">Joro spider</name>
    <name type="synonym">Nephila clavata</name>
    <dbReference type="NCBI Taxonomy" id="2740835"/>
    <lineage>
        <taxon>Eukaryota</taxon>
        <taxon>Metazoa</taxon>
        <taxon>Ecdysozoa</taxon>
        <taxon>Arthropoda</taxon>
        <taxon>Chelicerata</taxon>
        <taxon>Arachnida</taxon>
        <taxon>Araneae</taxon>
        <taxon>Araneomorphae</taxon>
        <taxon>Entelegynae</taxon>
        <taxon>Araneoidea</taxon>
        <taxon>Nephilidae</taxon>
        <taxon>Trichonephila</taxon>
    </lineage>
</organism>
<protein>
    <recommendedName>
        <fullName evidence="2 7">peptidylprolyl isomerase</fullName>
        <ecNumber evidence="2 7">5.2.1.8</ecNumber>
    </recommendedName>
</protein>
<dbReference type="PROSITE" id="PS50005">
    <property type="entry name" value="TPR"/>
    <property type="match status" value="3"/>
</dbReference>
<keyword evidence="6 7" id="KW-0413">Isomerase</keyword>
<evidence type="ECO:0000256" key="1">
    <source>
        <dbReference type="ARBA" id="ARBA00000971"/>
    </source>
</evidence>
<evidence type="ECO:0000256" key="2">
    <source>
        <dbReference type="ARBA" id="ARBA00013194"/>
    </source>
</evidence>
<dbReference type="FunFam" id="3.10.50.40:FF:000013">
    <property type="entry name" value="Peptidylprolyl isomerase"/>
    <property type="match status" value="1"/>
</dbReference>
<feature type="compositionally biased region" description="Basic and acidic residues" evidence="10">
    <location>
        <begin position="434"/>
        <end position="448"/>
    </location>
</feature>